<evidence type="ECO:0000256" key="2">
    <source>
        <dbReference type="SAM" id="Phobius"/>
    </source>
</evidence>
<feature type="domain" description="MurNAc-LAA" evidence="3">
    <location>
        <begin position="132"/>
        <end position="245"/>
    </location>
</feature>
<keyword evidence="2" id="KW-0472">Membrane</keyword>
<dbReference type="PANTHER" id="PTHR30404">
    <property type="entry name" value="N-ACETYLMURAMOYL-L-ALANINE AMIDASE"/>
    <property type="match status" value="1"/>
</dbReference>
<keyword evidence="5" id="KW-1185">Reference proteome</keyword>
<dbReference type="AlphaFoldDB" id="A0A4V6KF35"/>
<organism evidence="4 5">
    <name type="scientific">Hathewaya histolytica</name>
    <name type="common">Clostridium histolyticum</name>
    <dbReference type="NCBI Taxonomy" id="1498"/>
    <lineage>
        <taxon>Bacteria</taxon>
        <taxon>Bacillati</taxon>
        <taxon>Bacillota</taxon>
        <taxon>Clostridia</taxon>
        <taxon>Eubacteriales</taxon>
        <taxon>Clostridiaceae</taxon>
        <taxon>Hathewaya</taxon>
    </lineage>
</organism>
<dbReference type="Pfam" id="PF01520">
    <property type="entry name" value="Amidase_3"/>
    <property type="match status" value="1"/>
</dbReference>
<keyword evidence="1 4" id="KW-0378">Hydrolase</keyword>
<dbReference type="Proteomes" id="UP000308489">
    <property type="component" value="Chromosome 1"/>
</dbReference>
<protein>
    <submittedName>
        <fullName evidence="4">Germination-specific N-acetylmuramoyl-L-alanine amidase</fullName>
        <ecNumber evidence="4">3.5.1.28</ecNumber>
    </submittedName>
</protein>
<dbReference type="SUPFAM" id="SSF53187">
    <property type="entry name" value="Zn-dependent exopeptidases"/>
    <property type="match status" value="1"/>
</dbReference>
<dbReference type="EMBL" id="LR590481">
    <property type="protein sequence ID" value="VTQ94897.1"/>
    <property type="molecule type" value="Genomic_DNA"/>
</dbReference>
<reference evidence="4 5" key="1">
    <citation type="submission" date="2019-05" db="EMBL/GenBank/DDBJ databases">
        <authorList>
            <consortium name="Pathogen Informatics"/>
        </authorList>
    </citation>
    <scope>NUCLEOTIDE SEQUENCE [LARGE SCALE GENOMIC DNA]</scope>
    <source>
        <strain evidence="4 5">NCTC503</strain>
    </source>
</reference>
<dbReference type="EC" id="3.5.1.28" evidence="4"/>
<feature type="transmembrane region" description="Helical" evidence="2">
    <location>
        <begin position="26"/>
        <end position="43"/>
    </location>
</feature>
<dbReference type="PANTHER" id="PTHR30404:SF0">
    <property type="entry name" value="N-ACETYLMURAMOYL-L-ALANINE AMIDASE AMIC"/>
    <property type="match status" value="1"/>
</dbReference>
<dbReference type="GO" id="GO:0030288">
    <property type="term" value="C:outer membrane-bounded periplasmic space"/>
    <property type="evidence" value="ECO:0007669"/>
    <property type="project" value="TreeGrafter"/>
</dbReference>
<evidence type="ECO:0000259" key="3">
    <source>
        <dbReference type="SMART" id="SM00646"/>
    </source>
</evidence>
<dbReference type="InterPro" id="IPR050695">
    <property type="entry name" value="N-acetylmuramoyl_amidase_3"/>
</dbReference>
<evidence type="ECO:0000256" key="1">
    <source>
        <dbReference type="ARBA" id="ARBA00022801"/>
    </source>
</evidence>
<sequence>MKLKNDTKIRKLKEVTKNKALDNKKLILSVMVVLLCIIGILGVNHNHITNVMKKTESKSILIDPGHGGMDGGAVSPRGTIEKDLNLKTALYTKEELEKIGFKVYMTREDDRGLYDNKGTVREKKIQDLKNRCKMKEETSPDIFLSIHMNKFPQEKYSGAQVWYSRHEKSKILGNITQKNLKNDLDPNNNRVEKEAKDQFKILRSNDNMPSIIVECGFLSNYEEEKKLKSEEYQRKIAKSLAKSIVEYYNNR</sequence>
<evidence type="ECO:0000313" key="5">
    <source>
        <dbReference type="Proteomes" id="UP000308489"/>
    </source>
</evidence>
<proteinExistence type="predicted"/>
<accession>A0A4V6KF35</accession>
<gene>
    <name evidence="4" type="primary">amiC_2</name>
    <name evidence="4" type="ORF">NCTC503_02402</name>
</gene>
<dbReference type="CDD" id="cd02696">
    <property type="entry name" value="MurNAc-LAA"/>
    <property type="match status" value="1"/>
</dbReference>
<dbReference type="GO" id="GO:0008745">
    <property type="term" value="F:N-acetylmuramoyl-L-alanine amidase activity"/>
    <property type="evidence" value="ECO:0007669"/>
    <property type="project" value="UniProtKB-EC"/>
</dbReference>
<dbReference type="InterPro" id="IPR014234">
    <property type="entry name" value="Spore_CwlD"/>
</dbReference>
<evidence type="ECO:0000313" key="4">
    <source>
        <dbReference type="EMBL" id="VTQ94897.1"/>
    </source>
</evidence>
<dbReference type="Gene3D" id="3.40.630.40">
    <property type="entry name" value="Zn-dependent exopeptidases"/>
    <property type="match status" value="1"/>
</dbReference>
<dbReference type="KEGG" id="hhw:NCTC503_02402"/>
<name>A0A4V6KF35_HATHI</name>
<keyword evidence="2" id="KW-0812">Transmembrane</keyword>
<dbReference type="SMART" id="SM00646">
    <property type="entry name" value="Ami_3"/>
    <property type="match status" value="1"/>
</dbReference>
<dbReference type="InterPro" id="IPR002508">
    <property type="entry name" value="MurNAc-LAA_cat"/>
</dbReference>
<keyword evidence="2" id="KW-1133">Transmembrane helix</keyword>
<dbReference type="GO" id="GO:0009253">
    <property type="term" value="P:peptidoglycan catabolic process"/>
    <property type="evidence" value="ECO:0007669"/>
    <property type="project" value="InterPro"/>
</dbReference>
<dbReference type="NCBIfam" id="TIGR02883">
    <property type="entry name" value="spore_cwlD"/>
    <property type="match status" value="1"/>
</dbReference>